<feature type="transmembrane region" description="Helical" evidence="5">
    <location>
        <begin position="55"/>
        <end position="74"/>
    </location>
</feature>
<dbReference type="GO" id="GO:0005774">
    <property type="term" value="C:vacuolar membrane"/>
    <property type="evidence" value="ECO:0007669"/>
    <property type="project" value="TreeGrafter"/>
</dbReference>
<feature type="transmembrane region" description="Helical" evidence="5">
    <location>
        <begin position="330"/>
        <end position="355"/>
    </location>
</feature>
<evidence type="ECO:0000256" key="1">
    <source>
        <dbReference type="ARBA" id="ARBA00004141"/>
    </source>
</evidence>
<dbReference type="GO" id="GO:0015193">
    <property type="term" value="F:L-proline transmembrane transporter activity"/>
    <property type="evidence" value="ECO:0007669"/>
    <property type="project" value="TreeGrafter"/>
</dbReference>
<accession>A0A9D3S6W4</accession>
<dbReference type="PANTHER" id="PTHR22950:SF188">
    <property type="entry name" value="PROTON-COUPLED AMINO ACID TRANSPORTER 1"/>
    <property type="match status" value="1"/>
</dbReference>
<dbReference type="EMBL" id="JAFIRN010000003">
    <property type="protein sequence ID" value="KAG5852252.1"/>
    <property type="molecule type" value="Genomic_DNA"/>
</dbReference>
<feature type="transmembrane region" description="Helical" evidence="5">
    <location>
        <begin position="258"/>
        <end position="278"/>
    </location>
</feature>
<feature type="transmembrane region" description="Helical" evidence="5">
    <location>
        <begin position="376"/>
        <end position="393"/>
    </location>
</feature>
<feature type="transmembrane region" description="Helical" evidence="5">
    <location>
        <begin position="434"/>
        <end position="456"/>
    </location>
</feature>
<sequence length="475" mass="52386">MGDIITDQDNVPFYGEQTPVEESDVSSVHGAGPSERQDHYERFGSKKGTTFFQTLIHLLKGNIGTGLLGLPLAIKNAGLVVGPISLFVMGIVAVHCMSVLVKCSHHLGNKLGKPSLNYGDVMEQSMENVSCLRRYSVWGRHVVNLFLIVTQLGFCCVYFVFLSDNVKQVVEAANGTTVNCHINQTSVMVPSFDSRLYMLCFLPFIILLVFTPNLKYLAPFSLVANLAMCASLSLIYWYSILHIPTPVNLPYVGIPKDYPLFFGTAIFAFEGIGVVLPLENKMQKPHQFRLVLYLGMAMVSFLYISLGTIGYLCFGNVIGASITLNLPNCWMYQVVKLLYCGGIFFTYALQFYVPADIITPTAVARVGERWKLPVDLLIRTALVIFTCLLAILIPELDLVISLVGSISSSALALIFPPLLQILAYHDDGLSRWVVLKNCLISLVGIVGFVAGTYVSIEQIIARSRLRSSSAFFEST</sequence>
<name>A0A9D3S6W4_ANGAN</name>
<feature type="transmembrane region" description="Helical" evidence="5">
    <location>
        <begin position="290"/>
        <end position="318"/>
    </location>
</feature>
<feature type="transmembrane region" description="Helical" evidence="5">
    <location>
        <begin position="80"/>
        <end position="101"/>
    </location>
</feature>
<proteinExistence type="predicted"/>
<keyword evidence="3 5" id="KW-1133">Transmembrane helix</keyword>
<evidence type="ECO:0000313" key="8">
    <source>
        <dbReference type="Proteomes" id="UP001044222"/>
    </source>
</evidence>
<feature type="transmembrane region" description="Helical" evidence="5">
    <location>
        <begin position="399"/>
        <end position="422"/>
    </location>
</feature>
<evidence type="ECO:0000259" key="6">
    <source>
        <dbReference type="Pfam" id="PF01490"/>
    </source>
</evidence>
<dbReference type="PANTHER" id="PTHR22950">
    <property type="entry name" value="AMINO ACID TRANSPORTER"/>
    <property type="match status" value="1"/>
</dbReference>
<evidence type="ECO:0000256" key="3">
    <source>
        <dbReference type="ARBA" id="ARBA00022989"/>
    </source>
</evidence>
<evidence type="ECO:0000313" key="7">
    <source>
        <dbReference type="EMBL" id="KAG5852252.1"/>
    </source>
</evidence>
<dbReference type="GO" id="GO:0005280">
    <property type="term" value="F:amino acid:proton symporter activity"/>
    <property type="evidence" value="ECO:0007669"/>
    <property type="project" value="TreeGrafter"/>
</dbReference>
<gene>
    <name evidence="7" type="ORF">ANANG_G00060430</name>
</gene>
<dbReference type="Proteomes" id="UP001044222">
    <property type="component" value="Unassembled WGS sequence"/>
</dbReference>
<evidence type="ECO:0000256" key="5">
    <source>
        <dbReference type="SAM" id="Phobius"/>
    </source>
</evidence>
<reference evidence="7" key="1">
    <citation type="submission" date="2021-01" db="EMBL/GenBank/DDBJ databases">
        <title>A chromosome-scale assembly of European eel, Anguilla anguilla.</title>
        <authorList>
            <person name="Henkel C."/>
            <person name="Jong-Raadsen S.A."/>
            <person name="Dufour S."/>
            <person name="Weltzien F.-A."/>
            <person name="Palstra A.P."/>
            <person name="Pelster B."/>
            <person name="Spaink H.P."/>
            <person name="Van Den Thillart G.E."/>
            <person name="Jansen H."/>
            <person name="Zahm M."/>
            <person name="Klopp C."/>
            <person name="Cedric C."/>
            <person name="Louis A."/>
            <person name="Berthelot C."/>
            <person name="Parey E."/>
            <person name="Roest Crollius H."/>
            <person name="Montfort J."/>
            <person name="Robinson-Rechavi M."/>
            <person name="Bucao C."/>
            <person name="Bouchez O."/>
            <person name="Gislard M."/>
            <person name="Lluch J."/>
            <person name="Milhes M."/>
            <person name="Lampietro C."/>
            <person name="Lopez Roques C."/>
            <person name="Donnadieu C."/>
            <person name="Braasch I."/>
            <person name="Desvignes T."/>
            <person name="Postlethwait J."/>
            <person name="Bobe J."/>
            <person name="Guiguen Y."/>
            <person name="Dirks R."/>
        </authorList>
    </citation>
    <scope>NUCLEOTIDE SEQUENCE</scope>
    <source>
        <strain evidence="7">Tag_6206</strain>
        <tissue evidence="7">Liver</tissue>
    </source>
</reference>
<dbReference type="GO" id="GO:0015180">
    <property type="term" value="F:L-alanine transmembrane transporter activity"/>
    <property type="evidence" value="ECO:0007669"/>
    <property type="project" value="TreeGrafter"/>
</dbReference>
<evidence type="ECO:0000256" key="4">
    <source>
        <dbReference type="ARBA" id="ARBA00023136"/>
    </source>
</evidence>
<dbReference type="InterPro" id="IPR013057">
    <property type="entry name" value="AA_transpt_TM"/>
</dbReference>
<protein>
    <recommendedName>
        <fullName evidence="6">Amino acid transporter transmembrane domain-containing protein</fullName>
    </recommendedName>
</protein>
<keyword evidence="2 5" id="KW-0812">Transmembrane</keyword>
<dbReference type="Pfam" id="PF01490">
    <property type="entry name" value="Aa_trans"/>
    <property type="match status" value="1"/>
</dbReference>
<comment type="subcellular location">
    <subcellularLocation>
        <location evidence="1">Membrane</location>
        <topology evidence="1">Multi-pass membrane protein</topology>
    </subcellularLocation>
</comment>
<keyword evidence="4 5" id="KW-0472">Membrane</keyword>
<feature type="domain" description="Amino acid transporter transmembrane" evidence="6">
    <location>
        <begin position="48"/>
        <end position="456"/>
    </location>
</feature>
<dbReference type="AlphaFoldDB" id="A0A9D3S6W4"/>
<evidence type="ECO:0000256" key="2">
    <source>
        <dbReference type="ARBA" id="ARBA00022692"/>
    </source>
</evidence>
<comment type="caution">
    <text evidence="7">The sequence shown here is derived from an EMBL/GenBank/DDBJ whole genome shotgun (WGS) entry which is preliminary data.</text>
</comment>
<feature type="transmembrane region" description="Helical" evidence="5">
    <location>
        <begin position="194"/>
        <end position="210"/>
    </location>
</feature>
<dbReference type="GO" id="GO:0015187">
    <property type="term" value="F:glycine transmembrane transporter activity"/>
    <property type="evidence" value="ECO:0007669"/>
    <property type="project" value="TreeGrafter"/>
</dbReference>
<feature type="transmembrane region" description="Helical" evidence="5">
    <location>
        <begin position="142"/>
        <end position="161"/>
    </location>
</feature>
<feature type="transmembrane region" description="Helical" evidence="5">
    <location>
        <begin position="217"/>
        <end position="238"/>
    </location>
</feature>
<keyword evidence="8" id="KW-1185">Reference proteome</keyword>
<organism evidence="7 8">
    <name type="scientific">Anguilla anguilla</name>
    <name type="common">European freshwater eel</name>
    <name type="synonym">Muraena anguilla</name>
    <dbReference type="NCBI Taxonomy" id="7936"/>
    <lineage>
        <taxon>Eukaryota</taxon>
        <taxon>Metazoa</taxon>
        <taxon>Chordata</taxon>
        <taxon>Craniata</taxon>
        <taxon>Vertebrata</taxon>
        <taxon>Euteleostomi</taxon>
        <taxon>Actinopterygii</taxon>
        <taxon>Neopterygii</taxon>
        <taxon>Teleostei</taxon>
        <taxon>Anguilliformes</taxon>
        <taxon>Anguillidae</taxon>
        <taxon>Anguilla</taxon>
    </lineage>
</organism>